<evidence type="ECO:0000256" key="1">
    <source>
        <dbReference type="ARBA" id="ARBA00004651"/>
    </source>
</evidence>
<feature type="transmembrane region" description="Helical" evidence="7">
    <location>
        <begin position="337"/>
        <end position="358"/>
    </location>
</feature>
<feature type="transmembrane region" description="Helical" evidence="7">
    <location>
        <begin position="103"/>
        <end position="126"/>
    </location>
</feature>
<evidence type="ECO:0000256" key="3">
    <source>
        <dbReference type="ARBA" id="ARBA00022475"/>
    </source>
</evidence>
<reference evidence="8" key="1">
    <citation type="journal article" date="2014" name="Int. J. Syst. Evol. Microbiol.">
        <title>Complete genome sequence of Corynebacterium casei LMG S-19264T (=DSM 44701T), isolated from a smear-ripened cheese.</title>
        <authorList>
            <consortium name="US DOE Joint Genome Institute (JGI-PGF)"/>
            <person name="Walter F."/>
            <person name="Albersmeier A."/>
            <person name="Kalinowski J."/>
            <person name="Ruckert C."/>
        </authorList>
    </citation>
    <scope>NUCLEOTIDE SEQUENCE</scope>
    <source>
        <strain evidence="8">CGMCC 1.15367</strain>
    </source>
</reference>
<dbReference type="Gene3D" id="1.10.3860.10">
    <property type="entry name" value="Sodium:dicarboxylate symporter"/>
    <property type="match status" value="1"/>
</dbReference>
<dbReference type="AlphaFoldDB" id="A0A916ZT03"/>
<keyword evidence="3" id="KW-1003">Cell membrane</keyword>
<dbReference type="SUPFAM" id="SSF118215">
    <property type="entry name" value="Proton glutamate symport protein"/>
    <property type="match status" value="1"/>
</dbReference>
<proteinExistence type="predicted"/>
<keyword evidence="6 7" id="KW-0472">Membrane</keyword>
<dbReference type="GO" id="GO:0005886">
    <property type="term" value="C:plasma membrane"/>
    <property type="evidence" value="ECO:0007669"/>
    <property type="project" value="UniProtKB-SubCell"/>
</dbReference>
<dbReference type="Proteomes" id="UP000644699">
    <property type="component" value="Unassembled WGS sequence"/>
</dbReference>
<comment type="subcellular location">
    <subcellularLocation>
        <location evidence="1">Cell membrane</location>
        <topology evidence="1">Multi-pass membrane protein</topology>
    </subcellularLocation>
</comment>
<gene>
    <name evidence="8" type="primary">gltP</name>
    <name evidence="8" type="ORF">GCM10011390_34700</name>
</gene>
<feature type="transmembrane region" description="Helical" evidence="7">
    <location>
        <begin position="423"/>
        <end position="441"/>
    </location>
</feature>
<dbReference type="PANTHER" id="PTHR42865:SF7">
    <property type="entry name" value="PROTON_GLUTAMATE-ASPARTATE SYMPORTER"/>
    <property type="match status" value="1"/>
</dbReference>
<evidence type="ECO:0000256" key="4">
    <source>
        <dbReference type="ARBA" id="ARBA00022692"/>
    </source>
</evidence>
<feature type="transmembrane region" description="Helical" evidence="7">
    <location>
        <begin position="37"/>
        <end position="55"/>
    </location>
</feature>
<evidence type="ECO:0000313" key="8">
    <source>
        <dbReference type="EMBL" id="GGE12601.1"/>
    </source>
</evidence>
<keyword evidence="4 7" id="KW-0812">Transmembrane</keyword>
<evidence type="ECO:0000256" key="6">
    <source>
        <dbReference type="ARBA" id="ARBA00023136"/>
    </source>
</evidence>
<reference evidence="8" key="2">
    <citation type="submission" date="2020-09" db="EMBL/GenBank/DDBJ databases">
        <authorList>
            <person name="Sun Q."/>
            <person name="Zhou Y."/>
        </authorList>
    </citation>
    <scope>NUCLEOTIDE SEQUENCE</scope>
    <source>
        <strain evidence="8">CGMCC 1.15367</strain>
    </source>
</reference>
<dbReference type="PRINTS" id="PR00173">
    <property type="entry name" value="EDTRNSPORT"/>
</dbReference>
<keyword evidence="9" id="KW-1185">Reference proteome</keyword>
<protein>
    <submittedName>
        <fullName evidence="8">Amino acid:proton symporter</fullName>
    </submittedName>
</protein>
<feature type="transmembrane region" description="Helical" evidence="7">
    <location>
        <begin position="67"/>
        <end position="91"/>
    </location>
</feature>
<feature type="transmembrane region" description="Helical" evidence="7">
    <location>
        <begin position="265"/>
        <end position="292"/>
    </location>
</feature>
<evidence type="ECO:0000313" key="9">
    <source>
        <dbReference type="Proteomes" id="UP000644699"/>
    </source>
</evidence>
<dbReference type="Pfam" id="PF00375">
    <property type="entry name" value="SDF"/>
    <property type="match status" value="1"/>
</dbReference>
<organism evidence="8 9">
    <name type="scientific">Aureimonas endophytica</name>
    <dbReference type="NCBI Taxonomy" id="2027858"/>
    <lineage>
        <taxon>Bacteria</taxon>
        <taxon>Pseudomonadati</taxon>
        <taxon>Pseudomonadota</taxon>
        <taxon>Alphaproteobacteria</taxon>
        <taxon>Hyphomicrobiales</taxon>
        <taxon>Aurantimonadaceae</taxon>
        <taxon>Aureimonas</taxon>
    </lineage>
</organism>
<dbReference type="RefSeq" id="WP_188910696.1">
    <property type="nucleotide sequence ID" value="NZ_BMIQ01000005.1"/>
</dbReference>
<feature type="transmembrane region" description="Helical" evidence="7">
    <location>
        <begin position="190"/>
        <end position="208"/>
    </location>
</feature>
<evidence type="ECO:0000256" key="2">
    <source>
        <dbReference type="ARBA" id="ARBA00022448"/>
    </source>
</evidence>
<dbReference type="InterPro" id="IPR001991">
    <property type="entry name" value="Na-dicarboxylate_symporter"/>
</dbReference>
<keyword evidence="5 7" id="KW-1133">Transmembrane helix</keyword>
<feature type="transmembrane region" description="Helical" evidence="7">
    <location>
        <begin position="370"/>
        <end position="403"/>
    </location>
</feature>
<accession>A0A916ZT03</accession>
<dbReference type="InterPro" id="IPR036458">
    <property type="entry name" value="Na:dicarbo_symporter_sf"/>
</dbReference>
<name>A0A916ZT03_9HYPH</name>
<sequence length="456" mass="47613">MTLYAADASTASNPVPPPAAPPASRLNRLFRLLSNPYLLLASMAVGVYLGLYNPAATSFLAPVADLYIGLLKMVLIPFLISAIMVSLSRLFGSEGMRRDIGPIVGVFVSGLAVAAVIGIAGAVALAPGGNISTTSREVLGQVVDKSPYAVDIEVSLNAPQSVAKLVPDVSMFDRFIPTNIFGALTSGDQLKILFFAIIFGIGLGSLRLDRSAGLQTALLGMYDLCTQLITWTNKLLPVALCAMVAKQVSTVGGAQLGAMINFTVGFALLSVVVCCGVVIVVAWGAGCGLAGAMRAIREPLLLAMATRSSVTCIPVAVDSLSERLSYERPRVEMLLPLGMTLFRFGPVLYFAFATIFVAQLHGVALTPGSYLLIFSGAMLAGFASAGTSGVLTISLLGVIFQPLGLPLEAALALLVTIDPVIDIFRTAAIVLPNCAAAAVVYRKRRMGAREPLPAHA</sequence>
<dbReference type="PANTHER" id="PTHR42865">
    <property type="entry name" value="PROTON/GLUTAMATE-ASPARTATE SYMPORTER"/>
    <property type="match status" value="1"/>
</dbReference>
<dbReference type="EMBL" id="BMIQ01000005">
    <property type="protein sequence ID" value="GGE12601.1"/>
    <property type="molecule type" value="Genomic_DNA"/>
</dbReference>
<evidence type="ECO:0000256" key="5">
    <source>
        <dbReference type="ARBA" id="ARBA00022989"/>
    </source>
</evidence>
<dbReference type="GO" id="GO:0015293">
    <property type="term" value="F:symporter activity"/>
    <property type="evidence" value="ECO:0007669"/>
    <property type="project" value="UniProtKB-KW"/>
</dbReference>
<evidence type="ECO:0000256" key="7">
    <source>
        <dbReference type="SAM" id="Phobius"/>
    </source>
</evidence>
<keyword evidence="2" id="KW-0813">Transport</keyword>
<comment type="caution">
    <text evidence="8">The sequence shown here is derived from an EMBL/GenBank/DDBJ whole genome shotgun (WGS) entry which is preliminary data.</text>
</comment>